<organism evidence="4 5">
    <name type="scientific">Alitibacter langaaensis DSM 22999</name>
    <dbReference type="NCBI Taxonomy" id="1122935"/>
    <lineage>
        <taxon>Bacteria</taxon>
        <taxon>Pseudomonadati</taxon>
        <taxon>Pseudomonadota</taxon>
        <taxon>Gammaproteobacteria</taxon>
        <taxon>Pasteurellales</taxon>
        <taxon>Pasteurellaceae</taxon>
        <taxon>Alitibacter</taxon>
    </lineage>
</organism>
<name>A0A2U0SMZ4_9PAST</name>
<dbReference type="Gene3D" id="3.10.129.10">
    <property type="entry name" value="Hotdog Thioesterase"/>
    <property type="match status" value="1"/>
</dbReference>
<keyword evidence="2" id="KW-0378">Hydrolase</keyword>
<dbReference type="OrthoDB" id="9798208at2"/>
<comment type="similarity">
    <text evidence="1">Belongs to the thioesterase PaaI family.</text>
</comment>
<dbReference type="SUPFAM" id="SSF54637">
    <property type="entry name" value="Thioesterase/thiol ester dehydrase-isomerase"/>
    <property type="match status" value="1"/>
</dbReference>
<dbReference type="RefSeq" id="WP_116632167.1">
    <property type="nucleotide sequence ID" value="NZ_QENU01000011.1"/>
</dbReference>
<comment type="caution">
    <text evidence="4">The sequence shown here is derived from an EMBL/GenBank/DDBJ whole genome shotgun (WGS) entry which is preliminary data.</text>
</comment>
<proteinExistence type="inferred from homology"/>
<dbReference type="PANTHER" id="PTHR43240:SF5">
    <property type="entry name" value="1,4-DIHYDROXY-2-NAPHTHOYL-COA THIOESTERASE 1"/>
    <property type="match status" value="1"/>
</dbReference>
<dbReference type="CDD" id="cd03443">
    <property type="entry name" value="PaaI_thioesterase"/>
    <property type="match status" value="1"/>
</dbReference>
<dbReference type="Pfam" id="PF03061">
    <property type="entry name" value="4HBT"/>
    <property type="match status" value="1"/>
</dbReference>
<evidence type="ECO:0000313" key="5">
    <source>
        <dbReference type="Proteomes" id="UP000245909"/>
    </source>
</evidence>
<feature type="domain" description="Thioesterase" evidence="3">
    <location>
        <begin position="51"/>
        <end position="128"/>
    </location>
</feature>
<dbReference type="InterPro" id="IPR003736">
    <property type="entry name" value="PAAI_dom"/>
</dbReference>
<evidence type="ECO:0000259" key="3">
    <source>
        <dbReference type="Pfam" id="PF03061"/>
    </source>
</evidence>
<dbReference type="InterPro" id="IPR029069">
    <property type="entry name" value="HotDog_dom_sf"/>
</dbReference>
<accession>A0A2U0SMZ4</accession>
<dbReference type="InterPro" id="IPR006683">
    <property type="entry name" value="Thioestr_dom"/>
</dbReference>
<evidence type="ECO:0000256" key="1">
    <source>
        <dbReference type="ARBA" id="ARBA00008324"/>
    </source>
</evidence>
<dbReference type="GO" id="GO:0061522">
    <property type="term" value="F:1,4-dihydroxy-2-naphthoyl-CoA thioesterase activity"/>
    <property type="evidence" value="ECO:0007669"/>
    <property type="project" value="TreeGrafter"/>
</dbReference>
<dbReference type="Proteomes" id="UP000245909">
    <property type="component" value="Unassembled WGS sequence"/>
</dbReference>
<dbReference type="AlphaFoldDB" id="A0A2U0SMZ4"/>
<protein>
    <submittedName>
        <fullName evidence="4">Uncharacterized protein (TIGR00369 family)</fullName>
    </submittedName>
</protein>
<dbReference type="PANTHER" id="PTHR43240">
    <property type="entry name" value="1,4-DIHYDROXY-2-NAPHTHOYL-COA THIOESTERASE 1"/>
    <property type="match status" value="1"/>
</dbReference>
<dbReference type="NCBIfam" id="TIGR00369">
    <property type="entry name" value="unchar_dom_1"/>
    <property type="match status" value="1"/>
</dbReference>
<sequence length="137" mass="15025">MSIWKRHLTLAQMNELGSRCSLAHLGIEFIAQGEDWLEATMPVDQRTKQPMGLLNGGVSVALAESVGSLAGFLCVEEPQAVVGTDINASHLRPVRDGFVTARATPIRLGKRVQVWQIDIRDQQDKLCCSSRLTLSVI</sequence>
<gene>
    <name evidence="4" type="ORF">C8D76_11127</name>
</gene>
<dbReference type="GO" id="GO:0005829">
    <property type="term" value="C:cytosol"/>
    <property type="evidence" value="ECO:0007669"/>
    <property type="project" value="TreeGrafter"/>
</dbReference>
<reference evidence="4 5" key="1">
    <citation type="submission" date="2018-05" db="EMBL/GenBank/DDBJ databases">
        <title>Genomic Encyclopedia of Type Strains, Phase IV (KMG-IV): sequencing the most valuable type-strain genomes for metagenomic binning, comparative biology and taxonomic classification.</title>
        <authorList>
            <person name="Goeker M."/>
        </authorList>
    </citation>
    <scope>NUCLEOTIDE SEQUENCE [LARGE SCALE GENOMIC DNA]</scope>
    <source>
        <strain evidence="4 5">DSM 22999</strain>
    </source>
</reference>
<evidence type="ECO:0000256" key="2">
    <source>
        <dbReference type="ARBA" id="ARBA00022801"/>
    </source>
</evidence>
<evidence type="ECO:0000313" key="4">
    <source>
        <dbReference type="EMBL" id="PVX32713.1"/>
    </source>
</evidence>
<keyword evidence="5" id="KW-1185">Reference proteome</keyword>
<dbReference type="EMBL" id="QENU01000011">
    <property type="protein sequence ID" value="PVX32713.1"/>
    <property type="molecule type" value="Genomic_DNA"/>
</dbReference>